<dbReference type="PANTHER" id="PTHR11905:SF159">
    <property type="entry name" value="ADAM METALLOPROTEASE"/>
    <property type="match status" value="1"/>
</dbReference>
<comment type="caution">
    <text evidence="5">The sequence shown here is derived from an EMBL/GenBank/DDBJ whole genome shotgun (WGS) entry which is preliminary data.</text>
</comment>
<keyword evidence="2" id="KW-1015">Disulfide bond</keyword>
<sequence length="212" mass="24692">MLIMFLIIFQISTTTAHVIHGKFTDNIHNYHLLVPHKVTPEGDFSTFELSHYYKYDASQFLKRRKREAHHPDSLHYGVMIDNDLHHLELWPNQDFLHPEAVIEWYDPTLKVKDREVRGIGGKKMCYYMGQVRGKEKSKVALSTCNGLAGFILIDGKMHFIEPVADHTPNSKGHHLHVAYHPSVVEKNENKKYFCGTEDSTEEWNNSIKKYLM</sequence>
<evidence type="ECO:0000256" key="2">
    <source>
        <dbReference type="ARBA" id="ARBA00023157"/>
    </source>
</evidence>
<keyword evidence="1" id="KW-0482">Metalloprotease</keyword>
<dbReference type="PANTHER" id="PTHR11905">
    <property type="entry name" value="ADAM A DISINTEGRIN AND METALLOPROTEASE DOMAIN"/>
    <property type="match status" value="1"/>
</dbReference>
<dbReference type="Proteomes" id="UP001566132">
    <property type="component" value="Unassembled WGS sequence"/>
</dbReference>
<name>A0ABD1E8J7_HYPHA</name>
<gene>
    <name evidence="5" type="ORF">ABEB36_011653</name>
</gene>
<evidence type="ECO:0000313" key="6">
    <source>
        <dbReference type="Proteomes" id="UP001566132"/>
    </source>
</evidence>
<dbReference type="AlphaFoldDB" id="A0ABD1E8J7"/>
<keyword evidence="3" id="KW-0732">Signal</keyword>
<keyword evidence="1" id="KW-0645">Protease</keyword>
<dbReference type="InterPro" id="IPR002870">
    <property type="entry name" value="Peptidase_M12B_N"/>
</dbReference>
<dbReference type="Pfam" id="PF01562">
    <property type="entry name" value="Pep_M12B_propep"/>
    <property type="match status" value="1"/>
</dbReference>
<dbReference type="EMBL" id="JBDJPC010000009">
    <property type="protein sequence ID" value="KAL1490989.1"/>
    <property type="molecule type" value="Genomic_DNA"/>
</dbReference>
<evidence type="ECO:0000256" key="3">
    <source>
        <dbReference type="SAM" id="SignalP"/>
    </source>
</evidence>
<feature type="chain" id="PRO_5044777356" description="Peptidase M12B propeptide domain-containing protein" evidence="3">
    <location>
        <begin position="17"/>
        <end position="212"/>
    </location>
</feature>
<evidence type="ECO:0000256" key="1">
    <source>
        <dbReference type="ARBA" id="ARBA00023049"/>
    </source>
</evidence>
<evidence type="ECO:0000259" key="4">
    <source>
        <dbReference type="Pfam" id="PF01562"/>
    </source>
</evidence>
<reference evidence="5 6" key="1">
    <citation type="submission" date="2024-05" db="EMBL/GenBank/DDBJ databases">
        <title>Genetic variation in Jamaican populations of the coffee berry borer (Hypothenemus hampei).</title>
        <authorList>
            <person name="Errbii M."/>
            <person name="Myrie A."/>
        </authorList>
    </citation>
    <scope>NUCLEOTIDE SEQUENCE [LARGE SCALE GENOMIC DNA]</scope>
    <source>
        <strain evidence="5">JA-Hopewell-2020-01-JO</strain>
        <tissue evidence="5">Whole body</tissue>
    </source>
</reference>
<feature type="signal peptide" evidence="3">
    <location>
        <begin position="1"/>
        <end position="16"/>
    </location>
</feature>
<dbReference type="GO" id="GO:0008237">
    <property type="term" value="F:metallopeptidase activity"/>
    <property type="evidence" value="ECO:0007669"/>
    <property type="project" value="UniProtKB-KW"/>
</dbReference>
<feature type="domain" description="Peptidase M12B propeptide" evidence="4">
    <location>
        <begin position="33"/>
        <end position="132"/>
    </location>
</feature>
<keyword evidence="1" id="KW-0378">Hydrolase</keyword>
<protein>
    <recommendedName>
        <fullName evidence="4">Peptidase M12B propeptide domain-containing protein</fullName>
    </recommendedName>
</protein>
<evidence type="ECO:0000313" key="5">
    <source>
        <dbReference type="EMBL" id="KAL1490989.1"/>
    </source>
</evidence>
<proteinExistence type="predicted"/>
<organism evidence="5 6">
    <name type="scientific">Hypothenemus hampei</name>
    <name type="common">Coffee berry borer</name>
    <dbReference type="NCBI Taxonomy" id="57062"/>
    <lineage>
        <taxon>Eukaryota</taxon>
        <taxon>Metazoa</taxon>
        <taxon>Ecdysozoa</taxon>
        <taxon>Arthropoda</taxon>
        <taxon>Hexapoda</taxon>
        <taxon>Insecta</taxon>
        <taxon>Pterygota</taxon>
        <taxon>Neoptera</taxon>
        <taxon>Endopterygota</taxon>
        <taxon>Coleoptera</taxon>
        <taxon>Polyphaga</taxon>
        <taxon>Cucujiformia</taxon>
        <taxon>Curculionidae</taxon>
        <taxon>Scolytinae</taxon>
        <taxon>Hypothenemus</taxon>
    </lineage>
</organism>
<keyword evidence="6" id="KW-1185">Reference proteome</keyword>
<accession>A0ABD1E8J7</accession>